<keyword evidence="4" id="KW-1185">Reference proteome</keyword>
<dbReference type="SUPFAM" id="SSF144000">
    <property type="entry name" value="Oxysterol-binding protein-like"/>
    <property type="match status" value="1"/>
</dbReference>
<dbReference type="Proteomes" id="UP000009168">
    <property type="component" value="Unassembled WGS sequence"/>
</dbReference>
<evidence type="ECO:0000256" key="1">
    <source>
        <dbReference type="RuleBase" id="RU003844"/>
    </source>
</evidence>
<feature type="compositionally biased region" description="Basic and acidic residues" evidence="2">
    <location>
        <begin position="649"/>
        <end position="664"/>
    </location>
</feature>
<dbReference type="GO" id="GO:0032934">
    <property type="term" value="F:sterol binding"/>
    <property type="evidence" value="ECO:0007669"/>
    <property type="project" value="TreeGrafter"/>
</dbReference>
<dbReference type="Gene3D" id="2.40.160.120">
    <property type="match status" value="1"/>
</dbReference>
<reference evidence="4" key="1">
    <citation type="journal article" date="2006" name="PLoS Biol.">
        <title>Macronuclear genome sequence of the ciliate Tetrahymena thermophila, a model eukaryote.</title>
        <authorList>
            <person name="Eisen J.A."/>
            <person name="Coyne R.S."/>
            <person name="Wu M."/>
            <person name="Wu D."/>
            <person name="Thiagarajan M."/>
            <person name="Wortman J.R."/>
            <person name="Badger J.H."/>
            <person name="Ren Q."/>
            <person name="Amedeo P."/>
            <person name="Jones K.M."/>
            <person name="Tallon L.J."/>
            <person name="Delcher A.L."/>
            <person name="Salzberg S.L."/>
            <person name="Silva J.C."/>
            <person name="Haas B.J."/>
            <person name="Majoros W.H."/>
            <person name="Farzad M."/>
            <person name="Carlton J.M."/>
            <person name="Smith R.K. Jr."/>
            <person name="Garg J."/>
            <person name="Pearlman R.E."/>
            <person name="Karrer K.M."/>
            <person name="Sun L."/>
            <person name="Manning G."/>
            <person name="Elde N.C."/>
            <person name="Turkewitz A.P."/>
            <person name="Asai D.J."/>
            <person name="Wilkes D.E."/>
            <person name="Wang Y."/>
            <person name="Cai H."/>
            <person name="Collins K."/>
            <person name="Stewart B.A."/>
            <person name="Lee S.R."/>
            <person name="Wilamowska K."/>
            <person name="Weinberg Z."/>
            <person name="Ruzzo W.L."/>
            <person name="Wloga D."/>
            <person name="Gaertig J."/>
            <person name="Frankel J."/>
            <person name="Tsao C.-C."/>
            <person name="Gorovsky M.A."/>
            <person name="Keeling P.J."/>
            <person name="Waller R.F."/>
            <person name="Patron N.J."/>
            <person name="Cherry J.M."/>
            <person name="Stover N.A."/>
            <person name="Krieger C.J."/>
            <person name="del Toro C."/>
            <person name="Ryder H.F."/>
            <person name="Williamson S.C."/>
            <person name="Barbeau R.A."/>
            <person name="Hamilton E.P."/>
            <person name="Orias E."/>
        </authorList>
    </citation>
    <scope>NUCLEOTIDE SEQUENCE [LARGE SCALE GENOMIC DNA]</scope>
    <source>
        <strain evidence="4">SB210</strain>
    </source>
</reference>
<gene>
    <name evidence="3" type="ORF">TTHERM_00678570</name>
</gene>
<protein>
    <submittedName>
        <fullName evidence="3">Oxysterol-binding protein</fullName>
    </submittedName>
</protein>
<dbReference type="OrthoDB" id="14833at2759"/>
<dbReference type="InParanoid" id="I7MMZ8"/>
<sequence length="1111" mass="128588">MDIQKGFQFQKEVNQEENLKEIDYLQERLESEGSDNGQENKQEEKYNKGIDEIDDEEKSNEGQEQGSEEVSEDNEKDIFLSENPYQQVNKNNLLGVVTYVKWMRNYQYYFGLDMQRGYLLLYKKPKQQKFSTYYSLIKGRFEDDSEYQLQDGDDVIRIRNKKGRKFRLQLYENKDPKKIRELIEVCFSLQIQSPSKGFYATLGRSVMMVFNHPFNVFSGIIVDMKKTNQGNESKKKQKQKEMKEKMSKLKGYTALSSLFFNQSELLKEILGSISGFILNPFNSKALSESFSSAHFVIGLVFKPISGTIDIIGKSIEYKKDHIIHGNVFKVYKILKKKQSNKKAKKEEQERSKREAALEIHSEFMEKVYENEDEVLYLNKNNQLGITKKDIVQLSSLAKGLNLEDVDHTIKQDIQYDQQKVKMNKLLEYYIKNRKEKSEEYEEDMCEFIVLQPIIDKSIRSERILKGLDEELNKDQLNQLNLNISENQEEQIDGDIEELIDEIGDESIGHCVNKKIPFTINYHQSDKKELKETFNTNMPEFIIRDSPFKNGSTPKKVYLEDIAMTQEAKYVEAGQLKIPFTSKIHLDTKQYNETDDEMQFHSFVNQNENVSIDPFNSVNPAFVSNQKGNHNELTQKTQFDQDKENLNIKLENSHRVSTSKFREEAQELSANKLKDEEGPVKPIDTNQEATKIQTVLHEQTGHAEQELQIQENKNQPSAEKDESEEEEEEEEEEDQGIATAQDANKYFTGNKADLLKAVENFQILSVKDENRHSESHPNGGKQCQNKEIVNTTRSVGKLIIKEIGRKIISGDFNLTQVSFPIKAMIPKSALQTALTGTCLFPIYMAKACQTNDYVERFKLLITATFANFPVANTFLKPLNPILGETFQATYLDGTKLYGEQVSHHPPVSYFLAEGPNKSYLYSGYYLYEAKAGWNSLTLKNKGKRSIVFKDGQKINYNFGYEYYSGTFMGTMKHETLGQIDFIDPVNKIEATIITGKVKKKPSDYLQGDIKVNGKVVSSCFGSYLGFMEFDGKRYWDHRYVLPIKMNVVNSPLQSDHQKRTDRKFLAQAQLKKAQEEKERLEDIQRNDAKLRKKHQEKIDKQKKAQLKANKKK</sequence>
<dbReference type="InterPro" id="IPR000648">
    <property type="entry name" value="Oxysterol-bd"/>
</dbReference>
<dbReference type="PANTHER" id="PTHR10972:SF148">
    <property type="entry name" value="OXYSTEROL-BINDING PROTEIN 9"/>
    <property type="match status" value="1"/>
</dbReference>
<feature type="region of interest" description="Disordered" evidence="2">
    <location>
        <begin position="700"/>
        <end position="741"/>
    </location>
</feature>
<dbReference type="GeneID" id="7836141"/>
<dbReference type="EMBL" id="GG662216">
    <property type="protein sequence ID" value="EAS07591.1"/>
    <property type="molecule type" value="Genomic_DNA"/>
</dbReference>
<feature type="compositionally biased region" description="Acidic residues" evidence="2">
    <location>
        <begin position="720"/>
        <end position="734"/>
    </location>
</feature>
<dbReference type="STRING" id="312017.I7MMZ8"/>
<dbReference type="HOGENOM" id="CLU_015176_0_0_1"/>
<dbReference type="OMA" id="NHYVEIA"/>
<organism evidence="3 4">
    <name type="scientific">Tetrahymena thermophila (strain SB210)</name>
    <dbReference type="NCBI Taxonomy" id="312017"/>
    <lineage>
        <taxon>Eukaryota</taxon>
        <taxon>Sar</taxon>
        <taxon>Alveolata</taxon>
        <taxon>Ciliophora</taxon>
        <taxon>Intramacronucleata</taxon>
        <taxon>Oligohymenophorea</taxon>
        <taxon>Hymenostomatida</taxon>
        <taxon>Tetrahymenina</taxon>
        <taxon>Tetrahymenidae</taxon>
        <taxon>Tetrahymena</taxon>
    </lineage>
</organism>
<evidence type="ECO:0000256" key="2">
    <source>
        <dbReference type="SAM" id="MobiDB-lite"/>
    </source>
</evidence>
<dbReference type="InterPro" id="IPR037239">
    <property type="entry name" value="OSBP_sf"/>
</dbReference>
<dbReference type="AlphaFoldDB" id="I7MMZ8"/>
<evidence type="ECO:0000313" key="3">
    <source>
        <dbReference type="EMBL" id="EAS07591.1"/>
    </source>
</evidence>
<name>I7MMZ8_TETTS</name>
<feature type="compositionally biased region" description="Polar residues" evidence="2">
    <location>
        <begin position="706"/>
        <end position="716"/>
    </location>
</feature>
<dbReference type="PANTHER" id="PTHR10972">
    <property type="entry name" value="OXYSTEROL-BINDING PROTEIN-RELATED"/>
    <property type="match status" value="1"/>
</dbReference>
<feature type="region of interest" description="Disordered" evidence="2">
    <location>
        <begin position="1074"/>
        <end position="1111"/>
    </location>
</feature>
<dbReference type="RefSeq" id="XP_001027833.1">
    <property type="nucleotide sequence ID" value="XM_001027833.1"/>
</dbReference>
<feature type="compositionally biased region" description="Basic and acidic residues" evidence="2">
    <location>
        <begin position="38"/>
        <end position="51"/>
    </location>
</feature>
<dbReference type="eggNOG" id="KOG1737">
    <property type="taxonomic scope" value="Eukaryota"/>
</dbReference>
<dbReference type="InterPro" id="IPR018494">
    <property type="entry name" value="Oxysterol-bd_CS"/>
</dbReference>
<feature type="compositionally biased region" description="Basic residues" evidence="2">
    <location>
        <begin position="1102"/>
        <end position="1111"/>
    </location>
</feature>
<feature type="compositionally biased region" description="Basic and acidic residues" evidence="2">
    <location>
        <begin position="1074"/>
        <end position="1088"/>
    </location>
</feature>
<comment type="similarity">
    <text evidence="1">Belongs to the OSBP family.</text>
</comment>
<dbReference type="Pfam" id="PF01237">
    <property type="entry name" value="Oxysterol_BP"/>
    <property type="match status" value="1"/>
</dbReference>
<dbReference type="PROSITE" id="PS01013">
    <property type="entry name" value="OSBP"/>
    <property type="match status" value="1"/>
</dbReference>
<proteinExistence type="inferred from homology"/>
<dbReference type="KEGG" id="tet:TTHERM_00678570"/>
<dbReference type="GO" id="GO:0016020">
    <property type="term" value="C:membrane"/>
    <property type="evidence" value="ECO:0007669"/>
    <property type="project" value="TreeGrafter"/>
</dbReference>
<dbReference type="GO" id="GO:0005829">
    <property type="term" value="C:cytosol"/>
    <property type="evidence" value="ECO:0007669"/>
    <property type="project" value="TreeGrafter"/>
</dbReference>
<evidence type="ECO:0000313" key="4">
    <source>
        <dbReference type="Proteomes" id="UP000009168"/>
    </source>
</evidence>
<feature type="region of interest" description="Disordered" evidence="2">
    <location>
        <begin position="26"/>
        <end position="74"/>
    </location>
</feature>
<accession>I7MMZ8</accession>
<feature type="region of interest" description="Disordered" evidence="2">
    <location>
        <begin position="649"/>
        <end position="685"/>
    </location>
</feature>